<evidence type="ECO:0000259" key="1">
    <source>
        <dbReference type="Pfam" id="PF04233"/>
    </source>
</evidence>
<feature type="domain" description="Phage head morphogenesis" evidence="1">
    <location>
        <begin position="199"/>
        <end position="303"/>
    </location>
</feature>
<dbReference type="Pfam" id="PF04233">
    <property type="entry name" value="Phage_Mu_F"/>
    <property type="match status" value="1"/>
</dbReference>
<gene>
    <name evidence="2" type="ORF">RI532_13200</name>
</gene>
<organism evidence="2 3">
    <name type="scientific">Levilactobacillus namurensis</name>
    <dbReference type="NCBI Taxonomy" id="380393"/>
    <lineage>
        <taxon>Bacteria</taxon>
        <taxon>Bacillati</taxon>
        <taxon>Bacillota</taxon>
        <taxon>Bacilli</taxon>
        <taxon>Lactobacillales</taxon>
        <taxon>Lactobacillaceae</taxon>
        <taxon>Levilactobacillus</taxon>
    </lineage>
</organism>
<comment type="caution">
    <text evidence="2">The sequence shown here is derived from an EMBL/GenBank/DDBJ whole genome shotgun (WGS) entry which is preliminary data.</text>
</comment>
<evidence type="ECO:0000313" key="2">
    <source>
        <dbReference type="EMBL" id="MDT7015332.1"/>
    </source>
</evidence>
<dbReference type="AlphaFoldDB" id="A0AAW8W6Y2"/>
<proteinExistence type="predicted"/>
<name>A0AAW8W6Y2_9LACO</name>
<protein>
    <submittedName>
        <fullName evidence="2">Minor capsid protein</fullName>
    </submittedName>
</protein>
<accession>A0AAW8W6Y2</accession>
<sequence length="542" mass="62195">MTKLSYWERRYLQTKAKEIRSTEAYEKALQPELNGLFRELNGEVSKWVDKYAKNQGIDSDAARKALDGIHTKHWQMTLKQFREKAKAGGYEDELDAEYFRSRVARLQALEQQLRSISQPRAQSLTDSMRDKLADQYDDTYMRTNYNLQAQRASFSADFAHFNDVQLRMAVSQPWGKDGKDFSQRIWKNYQRELPSYLMDAVLRGTIMGYGPHKVTQMMHARFQDVKRNNVHRLVVSEMAHVAEEANVRAYEENEIEQYEYMATLESHTCAICAKLDGQIFKVSERRPGINYPIIHGRCRCTTIPYLKDLPDIKERWSRDPVTGKGKMVKDVKFNEWKKSILAERERAASAGDFGANLEYVRSQEFEDKLKRNPRTAKISDAVAVVARHMIQHRNGTPFEDYYLLDSDTGATIAVSNKATVNKGVVYNAQVKRAFKSGSKGQYVSIHNHPSGFPPSLSDVATLTLKSKEKTIGMGLTVGHDGSVYWYTSPSERLPFNANLVYGKQIQKYVKMGYNEIKSQELALMDFADKYAFEFGKVGDDDD</sequence>
<dbReference type="RefSeq" id="WP_304125716.1">
    <property type="nucleotide sequence ID" value="NZ_CAJLCK010000034.1"/>
</dbReference>
<evidence type="ECO:0000313" key="3">
    <source>
        <dbReference type="Proteomes" id="UP001254075"/>
    </source>
</evidence>
<dbReference type="InterPro" id="IPR006528">
    <property type="entry name" value="Phage_head_morphogenesis_dom"/>
</dbReference>
<dbReference type="Proteomes" id="UP001254075">
    <property type="component" value="Unassembled WGS sequence"/>
</dbReference>
<reference evidence="2" key="1">
    <citation type="submission" date="2023-08" db="EMBL/GenBank/DDBJ databases">
        <authorList>
            <person name="Page C.A."/>
            <person name="Perez-Diaz I.M."/>
        </authorList>
    </citation>
    <scope>NUCLEOTIDE SEQUENCE</scope>
    <source>
        <strain evidence="2">3.8.38</strain>
    </source>
</reference>
<dbReference type="EMBL" id="JAVLAM010000005">
    <property type="protein sequence ID" value="MDT7015332.1"/>
    <property type="molecule type" value="Genomic_DNA"/>
</dbReference>
<dbReference type="NCBIfam" id="TIGR01641">
    <property type="entry name" value="phageSPP1_gp7"/>
    <property type="match status" value="1"/>
</dbReference>